<proteinExistence type="inferred from homology"/>
<dbReference type="STRING" id="879819.A0A0J0XK02"/>
<evidence type="ECO:0000313" key="8">
    <source>
        <dbReference type="EMBL" id="KLT41413.1"/>
    </source>
</evidence>
<dbReference type="AlphaFoldDB" id="A0A0J0XK02"/>
<organism evidence="8 9">
    <name type="scientific">Cutaneotrichosporon oleaginosum</name>
    <dbReference type="NCBI Taxonomy" id="879819"/>
    <lineage>
        <taxon>Eukaryota</taxon>
        <taxon>Fungi</taxon>
        <taxon>Dikarya</taxon>
        <taxon>Basidiomycota</taxon>
        <taxon>Agaricomycotina</taxon>
        <taxon>Tremellomycetes</taxon>
        <taxon>Trichosporonales</taxon>
        <taxon>Trichosporonaceae</taxon>
        <taxon>Cutaneotrichosporon</taxon>
    </lineage>
</organism>
<evidence type="ECO:0000313" key="9">
    <source>
        <dbReference type="Proteomes" id="UP000053611"/>
    </source>
</evidence>
<dbReference type="SMART" id="SM00320">
    <property type="entry name" value="WD40"/>
    <property type="match status" value="5"/>
</dbReference>
<dbReference type="InterPro" id="IPR015943">
    <property type="entry name" value="WD40/YVTN_repeat-like_dom_sf"/>
</dbReference>
<dbReference type="PANTHER" id="PTHR19854:SF1">
    <property type="entry name" value="GUANINE NUCLEOTIDE-BINDING PROTEIN SUBUNIT BETA-LIKE PROTEIN 1"/>
    <property type="match status" value="1"/>
</dbReference>
<feature type="domain" description="Anaphase-promoting complex subunit 4-like WD40" evidence="7">
    <location>
        <begin position="286"/>
        <end position="334"/>
    </location>
</feature>
<dbReference type="InterPro" id="IPR024977">
    <property type="entry name" value="Apc4-like_WD40_dom"/>
</dbReference>
<dbReference type="PROSITE" id="PS50082">
    <property type="entry name" value="WD_REPEATS_2"/>
    <property type="match status" value="2"/>
</dbReference>
<dbReference type="PANTHER" id="PTHR19854">
    <property type="entry name" value="TRANSDUCIN BETA-LIKE 3"/>
    <property type="match status" value="1"/>
</dbReference>
<evidence type="ECO:0000256" key="4">
    <source>
        <dbReference type="ARBA" id="ARBA00040563"/>
    </source>
</evidence>
<dbReference type="InterPro" id="IPR019775">
    <property type="entry name" value="WD40_repeat_CS"/>
</dbReference>
<accession>A0A0J0XK02</accession>
<sequence length="389" mass="41391">MPAPPPFFILRAHAAPLSALHFTPGNTHLLAGDQDGVVSVSDLRTRRVVASWEAHKGGVLGVGEWAGGIISQGRDNAIRLYAPLSSGPPEITREMPANALNFCAFSLARVPGEETALMAVPNLTDSELIDIYALPSLDRVGAAVNFLPRAKDGPRSGLVMSLHLAVLPHTAPREAEGKGKGKARTEDQLALVAAYEDGRVELWSCPLAALLERRAEWDGRKMADKLWSRVWEGKAHNEAVMAMAVDRAFERAFTVSADHRVVRIDLAALAGEVAIKAYPTQQIGNSALAVSGDGRILAVGGWDGKIRLFSAATLKPLGALAYHRESVHALAWGSPDPAPPRRAGTLALGADSDSDSEDGGGDEAGDPTNWLASGAKDRRIALWNIDIAR</sequence>
<evidence type="ECO:0000256" key="2">
    <source>
        <dbReference type="ARBA" id="ARBA00022737"/>
    </source>
</evidence>
<keyword evidence="1 5" id="KW-0853">WD repeat</keyword>
<dbReference type="InterPro" id="IPR036322">
    <property type="entry name" value="WD40_repeat_dom_sf"/>
</dbReference>
<gene>
    <name evidence="8" type="ORF">CC85DRAFT_120784</name>
</gene>
<keyword evidence="9" id="KW-1185">Reference proteome</keyword>
<evidence type="ECO:0000256" key="3">
    <source>
        <dbReference type="ARBA" id="ARBA00037931"/>
    </source>
</evidence>
<keyword evidence="2" id="KW-0677">Repeat</keyword>
<dbReference type="PROSITE" id="PS00678">
    <property type="entry name" value="WD_REPEATS_1"/>
    <property type="match status" value="1"/>
</dbReference>
<evidence type="ECO:0000256" key="5">
    <source>
        <dbReference type="PROSITE-ProRule" id="PRU00221"/>
    </source>
</evidence>
<feature type="region of interest" description="Disordered" evidence="6">
    <location>
        <begin position="332"/>
        <end position="371"/>
    </location>
</feature>
<feature type="compositionally biased region" description="Acidic residues" evidence="6">
    <location>
        <begin position="352"/>
        <end position="365"/>
    </location>
</feature>
<dbReference type="Pfam" id="PF12894">
    <property type="entry name" value="ANAPC4_WD40"/>
    <property type="match status" value="1"/>
</dbReference>
<comment type="similarity">
    <text evidence="3">Belongs to the WD repeat ASA1 family.</text>
</comment>
<dbReference type="SUPFAM" id="SSF50978">
    <property type="entry name" value="WD40 repeat-like"/>
    <property type="match status" value="1"/>
</dbReference>
<feature type="repeat" description="WD" evidence="5">
    <location>
        <begin position="371"/>
        <end position="389"/>
    </location>
</feature>
<evidence type="ECO:0000259" key="7">
    <source>
        <dbReference type="Pfam" id="PF12894"/>
    </source>
</evidence>
<evidence type="ECO:0000256" key="6">
    <source>
        <dbReference type="SAM" id="MobiDB-lite"/>
    </source>
</evidence>
<dbReference type="Pfam" id="PF00400">
    <property type="entry name" value="WD40"/>
    <property type="match status" value="1"/>
</dbReference>
<dbReference type="InterPro" id="IPR001680">
    <property type="entry name" value="WD40_rpt"/>
</dbReference>
<evidence type="ECO:0000256" key="1">
    <source>
        <dbReference type="ARBA" id="ARBA00022574"/>
    </source>
</evidence>
<reference evidence="8 9" key="1">
    <citation type="submission" date="2015-03" db="EMBL/GenBank/DDBJ databases">
        <title>Genomics and transcriptomics of the oil-accumulating basidiomycete yeast T. oleaginosus allow insights into substrate utilization and the diverse evolutionary trajectories of mating systems in fungi.</title>
        <authorList>
            <consortium name="DOE Joint Genome Institute"/>
            <person name="Kourist R."/>
            <person name="Kracht O."/>
            <person name="Bracharz F."/>
            <person name="Lipzen A."/>
            <person name="Nolan M."/>
            <person name="Ohm R."/>
            <person name="Grigoriev I."/>
            <person name="Sun S."/>
            <person name="Heitman J."/>
            <person name="Bruck T."/>
            <person name="Nowrousian M."/>
        </authorList>
    </citation>
    <scope>NUCLEOTIDE SEQUENCE [LARGE SCALE GENOMIC DNA]</scope>
    <source>
        <strain evidence="8 9">IBC0246</strain>
    </source>
</reference>
<feature type="repeat" description="WD" evidence="5">
    <location>
        <begin position="10"/>
        <end position="51"/>
    </location>
</feature>
<protein>
    <recommendedName>
        <fullName evidence="4">ASTRA-associated protein 1</fullName>
    </recommendedName>
</protein>
<name>A0A0J0XK02_9TREE</name>
<dbReference type="OrthoDB" id="7668193at2759"/>
<dbReference type="EMBL" id="KQ087218">
    <property type="protein sequence ID" value="KLT41413.1"/>
    <property type="molecule type" value="Genomic_DNA"/>
</dbReference>
<dbReference type="Proteomes" id="UP000053611">
    <property type="component" value="Unassembled WGS sequence"/>
</dbReference>
<dbReference type="Gene3D" id="2.130.10.10">
    <property type="entry name" value="YVTN repeat-like/Quinoprotein amine dehydrogenase"/>
    <property type="match status" value="2"/>
</dbReference>